<dbReference type="Pfam" id="PF00651">
    <property type="entry name" value="BTB"/>
    <property type="match status" value="1"/>
</dbReference>
<dbReference type="Proteomes" id="UP001497382">
    <property type="component" value="Unassembled WGS sequence"/>
</dbReference>
<dbReference type="Gene3D" id="3.30.710.10">
    <property type="entry name" value="Potassium Channel Kv1.1, Chain A"/>
    <property type="match status" value="1"/>
</dbReference>
<accession>A0AAV2BTY5</accession>
<evidence type="ECO:0000259" key="1">
    <source>
        <dbReference type="Pfam" id="PF00651"/>
    </source>
</evidence>
<gene>
    <name evidence="2" type="ORF">LARSCL_LOCUS21558</name>
</gene>
<dbReference type="AlphaFoldDB" id="A0AAV2BTY5"/>
<organism evidence="2 3">
    <name type="scientific">Larinioides sclopetarius</name>
    <dbReference type="NCBI Taxonomy" id="280406"/>
    <lineage>
        <taxon>Eukaryota</taxon>
        <taxon>Metazoa</taxon>
        <taxon>Ecdysozoa</taxon>
        <taxon>Arthropoda</taxon>
        <taxon>Chelicerata</taxon>
        <taxon>Arachnida</taxon>
        <taxon>Araneae</taxon>
        <taxon>Araneomorphae</taxon>
        <taxon>Entelegynae</taxon>
        <taxon>Araneoidea</taxon>
        <taxon>Araneidae</taxon>
        <taxon>Larinioides</taxon>
    </lineage>
</organism>
<dbReference type="SUPFAM" id="SSF54695">
    <property type="entry name" value="POZ domain"/>
    <property type="match status" value="1"/>
</dbReference>
<dbReference type="InterPro" id="IPR011333">
    <property type="entry name" value="SKP1/BTB/POZ_sf"/>
</dbReference>
<keyword evidence="3" id="KW-1185">Reference proteome</keyword>
<dbReference type="EMBL" id="CAXIEN010000517">
    <property type="protein sequence ID" value="CAL1299761.1"/>
    <property type="molecule type" value="Genomic_DNA"/>
</dbReference>
<protein>
    <recommendedName>
        <fullName evidence="1">BTB domain-containing protein</fullName>
    </recommendedName>
</protein>
<feature type="domain" description="BTB" evidence="1">
    <location>
        <begin position="1"/>
        <end position="43"/>
    </location>
</feature>
<sequence>MISYIYTDKVGDLQWQSAADLYKAADRFELLDLKELCANFLDSALSLSNFWCHFGSCGFAPGPGIERKSLFHVNMLTSLHPILGKVLERKILNKLGK</sequence>
<reference evidence="2 3" key="1">
    <citation type="submission" date="2024-04" db="EMBL/GenBank/DDBJ databases">
        <authorList>
            <person name="Rising A."/>
            <person name="Reimegard J."/>
            <person name="Sonavane S."/>
            <person name="Akerstrom W."/>
            <person name="Nylinder S."/>
            <person name="Hedman E."/>
            <person name="Kallberg Y."/>
        </authorList>
    </citation>
    <scope>NUCLEOTIDE SEQUENCE [LARGE SCALE GENOMIC DNA]</scope>
</reference>
<evidence type="ECO:0000313" key="2">
    <source>
        <dbReference type="EMBL" id="CAL1299761.1"/>
    </source>
</evidence>
<name>A0AAV2BTY5_9ARAC</name>
<proteinExistence type="predicted"/>
<evidence type="ECO:0000313" key="3">
    <source>
        <dbReference type="Proteomes" id="UP001497382"/>
    </source>
</evidence>
<dbReference type="InterPro" id="IPR000210">
    <property type="entry name" value="BTB/POZ_dom"/>
</dbReference>
<comment type="caution">
    <text evidence="2">The sequence shown here is derived from an EMBL/GenBank/DDBJ whole genome shotgun (WGS) entry which is preliminary data.</text>
</comment>